<evidence type="ECO:0000313" key="10">
    <source>
        <dbReference type="Proteomes" id="UP000239237"/>
    </source>
</evidence>
<dbReference type="SUPFAM" id="SSF161111">
    <property type="entry name" value="Cation efflux protein transmembrane domain-like"/>
    <property type="match status" value="1"/>
</dbReference>
<gene>
    <name evidence="7" type="ORF">LES8486_00703</name>
    <name evidence="8" type="ORF">LES9216_00850</name>
</gene>
<evidence type="ECO:0000256" key="2">
    <source>
        <dbReference type="ARBA" id="ARBA00022692"/>
    </source>
</evidence>
<dbReference type="GO" id="GO:0016020">
    <property type="term" value="C:membrane"/>
    <property type="evidence" value="ECO:0007669"/>
    <property type="project" value="UniProtKB-SubCell"/>
</dbReference>
<evidence type="ECO:0000313" key="8">
    <source>
        <dbReference type="EMBL" id="SPE06997.1"/>
    </source>
</evidence>
<reference evidence="8 9" key="2">
    <citation type="submission" date="2018-02" db="EMBL/GenBank/DDBJ databases">
        <authorList>
            <person name="Cohen D.B."/>
            <person name="Kent A.D."/>
        </authorList>
    </citation>
    <scope>NUCLEOTIDE SEQUENCE [LARGE SCALE GENOMIC DNA]</scope>
    <source>
        <strain evidence="8 9">CECT 9216</strain>
    </source>
</reference>
<dbReference type="EMBL" id="OKQU01000001">
    <property type="protein sequence ID" value="SPE06997.1"/>
    <property type="molecule type" value="Genomic_DNA"/>
</dbReference>
<comment type="subcellular location">
    <subcellularLocation>
        <location evidence="1">Membrane</location>
        <topology evidence="1">Multi-pass membrane protein</topology>
    </subcellularLocation>
</comment>
<keyword evidence="2 5" id="KW-0812">Transmembrane</keyword>
<feature type="transmembrane region" description="Helical" evidence="5">
    <location>
        <begin position="184"/>
        <end position="204"/>
    </location>
</feature>
<name>A0A2N9KAD6_9LACO</name>
<dbReference type="RefSeq" id="WP_072613458.1">
    <property type="nucleotide sequence ID" value="NZ_AP017935.1"/>
</dbReference>
<dbReference type="GO" id="GO:0008324">
    <property type="term" value="F:monoatomic cation transmembrane transporter activity"/>
    <property type="evidence" value="ECO:0007669"/>
    <property type="project" value="InterPro"/>
</dbReference>
<keyword evidence="10" id="KW-1185">Reference proteome</keyword>
<dbReference type="InterPro" id="IPR058533">
    <property type="entry name" value="Cation_efflux_TM"/>
</dbReference>
<sequence length="301" mass="34212">MTQKKVEQRAFMVGLAMNLLMGSLGLFVYYLTQIQALFVDTYFTIMTLISGIAAIMISRFSVKTSKRFPQGHFMFEPMYAAFKSSMTLILLTTSTIQVSQKAYQYFVYHKGELLDLTPIIPYEIVMVILCLTISLFYSRQNRKIGGASTMLSAESKSTRIDSIMCGGIGLAAFLVLLIPKNSSLGFLLYTGDFFVTVLLVLFSITTPVKVLKNAFIEICGGRLIDEKIQNEFEVCLAKHLGRDIKMNECHIYKTGMYFSIKVMIDDTSEKINAALLRDKKSRILEELQTYYEFVHLEFVYV</sequence>
<feature type="transmembrane region" description="Helical" evidence="5">
    <location>
        <begin position="119"/>
        <end position="137"/>
    </location>
</feature>
<dbReference type="AlphaFoldDB" id="A0A2N9KAD6"/>
<feature type="transmembrane region" description="Helical" evidence="5">
    <location>
        <begin position="78"/>
        <end position="99"/>
    </location>
</feature>
<evidence type="ECO:0000313" key="7">
    <source>
        <dbReference type="EMBL" id="SPD91718.1"/>
    </source>
</evidence>
<dbReference type="EMBL" id="OKQR01000001">
    <property type="protein sequence ID" value="SPD91718.1"/>
    <property type="molecule type" value="Genomic_DNA"/>
</dbReference>
<accession>A0A2N9KAD6</accession>
<evidence type="ECO:0000256" key="5">
    <source>
        <dbReference type="SAM" id="Phobius"/>
    </source>
</evidence>
<dbReference type="Pfam" id="PF01545">
    <property type="entry name" value="Cation_efflux"/>
    <property type="match status" value="1"/>
</dbReference>
<dbReference type="Proteomes" id="UP000237923">
    <property type="component" value="Unassembled WGS sequence"/>
</dbReference>
<feature type="transmembrane region" description="Helical" evidence="5">
    <location>
        <begin position="12"/>
        <end position="31"/>
    </location>
</feature>
<organism evidence="8 9">
    <name type="scientific">Leuconostoc suionicum</name>
    <dbReference type="NCBI Taxonomy" id="1511761"/>
    <lineage>
        <taxon>Bacteria</taxon>
        <taxon>Bacillati</taxon>
        <taxon>Bacillota</taxon>
        <taxon>Bacilli</taxon>
        <taxon>Lactobacillales</taxon>
        <taxon>Lactobacillaceae</taxon>
        <taxon>Leuconostoc</taxon>
    </lineage>
</organism>
<reference evidence="7 10" key="1">
    <citation type="submission" date="2018-02" db="EMBL/GenBank/DDBJ databases">
        <authorList>
            <person name="Rodrigo-Torres L."/>
            <person name="Arahal R. D."/>
            <person name="Lucena T."/>
        </authorList>
    </citation>
    <scope>NUCLEOTIDE SEQUENCE [LARGE SCALE GENOMIC DNA]</scope>
    <source>
        <strain evidence="7 10">CECT 8486</strain>
    </source>
</reference>
<dbReference type="GeneID" id="99673939"/>
<evidence type="ECO:0000256" key="3">
    <source>
        <dbReference type="ARBA" id="ARBA00022989"/>
    </source>
</evidence>
<feature type="transmembrane region" description="Helical" evidence="5">
    <location>
        <begin position="37"/>
        <end position="57"/>
    </location>
</feature>
<dbReference type="Proteomes" id="UP000239237">
    <property type="component" value="Unassembled WGS sequence"/>
</dbReference>
<keyword evidence="4 5" id="KW-0472">Membrane</keyword>
<evidence type="ECO:0000256" key="4">
    <source>
        <dbReference type="ARBA" id="ARBA00023136"/>
    </source>
</evidence>
<protein>
    <submittedName>
        <fullName evidence="8">Cation efflux family protein</fullName>
    </submittedName>
</protein>
<keyword evidence="3 5" id="KW-1133">Transmembrane helix</keyword>
<feature type="transmembrane region" description="Helical" evidence="5">
    <location>
        <begin position="158"/>
        <end position="178"/>
    </location>
</feature>
<feature type="domain" description="Cation efflux protein transmembrane" evidence="6">
    <location>
        <begin position="12"/>
        <end position="215"/>
    </location>
</feature>
<evidence type="ECO:0000313" key="9">
    <source>
        <dbReference type="Proteomes" id="UP000237923"/>
    </source>
</evidence>
<dbReference type="InterPro" id="IPR027469">
    <property type="entry name" value="Cation_efflux_TMD_sf"/>
</dbReference>
<proteinExistence type="predicted"/>
<evidence type="ECO:0000256" key="1">
    <source>
        <dbReference type="ARBA" id="ARBA00004141"/>
    </source>
</evidence>
<dbReference type="Gene3D" id="1.20.1510.10">
    <property type="entry name" value="Cation efflux protein transmembrane domain"/>
    <property type="match status" value="1"/>
</dbReference>
<evidence type="ECO:0000259" key="6">
    <source>
        <dbReference type="Pfam" id="PF01545"/>
    </source>
</evidence>
<dbReference type="KEGG" id="lsu:A6B45_03980"/>